<reference evidence="2 3" key="1">
    <citation type="journal article" date="2015" name="Proc. Natl. Acad. Sci. U.S.A.">
        <title>The resurrection genome of Boea hygrometrica: A blueprint for survival of dehydration.</title>
        <authorList>
            <person name="Xiao L."/>
            <person name="Yang G."/>
            <person name="Zhang L."/>
            <person name="Yang X."/>
            <person name="Zhao S."/>
            <person name="Ji Z."/>
            <person name="Zhou Q."/>
            <person name="Hu M."/>
            <person name="Wang Y."/>
            <person name="Chen M."/>
            <person name="Xu Y."/>
            <person name="Jin H."/>
            <person name="Xiao X."/>
            <person name="Hu G."/>
            <person name="Bao F."/>
            <person name="Hu Y."/>
            <person name="Wan P."/>
            <person name="Li L."/>
            <person name="Deng X."/>
            <person name="Kuang T."/>
            <person name="Xiang C."/>
            <person name="Zhu J.K."/>
            <person name="Oliver M.J."/>
            <person name="He Y."/>
        </authorList>
    </citation>
    <scope>NUCLEOTIDE SEQUENCE [LARGE SCALE GENOMIC DNA]</scope>
    <source>
        <strain evidence="3">cv. XS01</strain>
    </source>
</reference>
<feature type="region of interest" description="Disordered" evidence="1">
    <location>
        <begin position="1"/>
        <end position="29"/>
    </location>
</feature>
<evidence type="ECO:0000256" key="1">
    <source>
        <dbReference type="SAM" id="MobiDB-lite"/>
    </source>
</evidence>
<keyword evidence="3" id="KW-1185">Reference proteome</keyword>
<organism evidence="2 3">
    <name type="scientific">Dorcoceras hygrometricum</name>
    <dbReference type="NCBI Taxonomy" id="472368"/>
    <lineage>
        <taxon>Eukaryota</taxon>
        <taxon>Viridiplantae</taxon>
        <taxon>Streptophyta</taxon>
        <taxon>Embryophyta</taxon>
        <taxon>Tracheophyta</taxon>
        <taxon>Spermatophyta</taxon>
        <taxon>Magnoliopsida</taxon>
        <taxon>eudicotyledons</taxon>
        <taxon>Gunneridae</taxon>
        <taxon>Pentapetalae</taxon>
        <taxon>asterids</taxon>
        <taxon>lamiids</taxon>
        <taxon>Lamiales</taxon>
        <taxon>Gesneriaceae</taxon>
        <taxon>Didymocarpoideae</taxon>
        <taxon>Trichosporeae</taxon>
        <taxon>Loxocarpinae</taxon>
        <taxon>Dorcoceras</taxon>
    </lineage>
</organism>
<dbReference type="AlphaFoldDB" id="A0A2Z7A6G7"/>
<proteinExistence type="predicted"/>
<gene>
    <name evidence="2" type="ORF">F511_02992</name>
</gene>
<feature type="region of interest" description="Disordered" evidence="1">
    <location>
        <begin position="88"/>
        <end position="107"/>
    </location>
</feature>
<protein>
    <submittedName>
        <fullName evidence="2">Uncharacterized protein</fullName>
    </submittedName>
</protein>
<name>A0A2Z7A6G7_9LAMI</name>
<feature type="compositionally biased region" description="Basic and acidic residues" evidence="1">
    <location>
        <begin position="89"/>
        <end position="107"/>
    </location>
</feature>
<dbReference type="EMBL" id="KV018464">
    <property type="protein sequence ID" value="KZV17076.1"/>
    <property type="molecule type" value="Genomic_DNA"/>
</dbReference>
<evidence type="ECO:0000313" key="2">
    <source>
        <dbReference type="EMBL" id="KZV17076.1"/>
    </source>
</evidence>
<dbReference type="Proteomes" id="UP000250235">
    <property type="component" value="Unassembled WGS sequence"/>
</dbReference>
<sequence>MNTRKGRDYLKKYEHKEEARGEKIAEPRNRPRFVLPSSNEFVTVWKLARHKKFSKALTRTQKSRMLRERAAAKREMTGVVVSKSKFCRKATEDKSSNDSDDSSSKDDTQGIRTIDFHVVKFHISVDCNTCVVILQKNLGSGTTINRSQ</sequence>
<evidence type="ECO:0000313" key="3">
    <source>
        <dbReference type="Proteomes" id="UP000250235"/>
    </source>
</evidence>
<accession>A0A2Z7A6G7</accession>